<evidence type="ECO:0000256" key="1">
    <source>
        <dbReference type="SAM" id="Phobius"/>
    </source>
</evidence>
<dbReference type="Gene3D" id="1.20.810.10">
    <property type="entry name" value="Cytochrome Bc1 Complex, Chain C"/>
    <property type="match status" value="1"/>
</dbReference>
<dbReference type="AlphaFoldDB" id="A0A0F9DCJ1"/>
<dbReference type="InterPro" id="IPR036150">
    <property type="entry name" value="Cyt_b/b6_C_sf"/>
</dbReference>
<dbReference type="EMBL" id="LAZR01040040">
    <property type="protein sequence ID" value="KKL15511.1"/>
    <property type="molecule type" value="Genomic_DNA"/>
</dbReference>
<dbReference type="GO" id="GO:0016020">
    <property type="term" value="C:membrane"/>
    <property type="evidence" value="ECO:0007669"/>
    <property type="project" value="InterPro"/>
</dbReference>
<feature type="transmembrane region" description="Helical" evidence="1">
    <location>
        <begin position="137"/>
        <end position="161"/>
    </location>
</feature>
<feature type="transmembrane region" description="Helical" evidence="1">
    <location>
        <begin position="104"/>
        <end position="125"/>
    </location>
</feature>
<name>A0A0F9DCJ1_9ZZZZ</name>
<feature type="transmembrane region" description="Helical" evidence="1">
    <location>
        <begin position="173"/>
        <end position="192"/>
    </location>
</feature>
<dbReference type="InterPro" id="IPR027387">
    <property type="entry name" value="Cytb/b6-like_sf"/>
</dbReference>
<comment type="caution">
    <text evidence="2">The sequence shown here is derived from an EMBL/GenBank/DDBJ whole genome shotgun (WGS) entry which is preliminary data.</text>
</comment>
<accession>A0A0F9DCJ1</accession>
<keyword evidence="1" id="KW-0812">Transmembrane</keyword>
<dbReference type="GO" id="GO:0009055">
    <property type="term" value="F:electron transfer activity"/>
    <property type="evidence" value="ECO:0007669"/>
    <property type="project" value="InterPro"/>
</dbReference>
<evidence type="ECO:0000313" key="2">
    <source>
        <dbReference type="EMBL" id="KKL15511.1"/>
    </source>
</evidence>
<keyword evidence="1" id="KW-0472">Membrane</keyword>
<reference evidence="2" key="1">
    <citation type="journal article" date="2015" name="Nature">
        <title>Complex archaea that bridge the gap between prokaryotes and eukaryotes.</title>
        <authorList>
            <person name="Spang A."/>
            <person name="Saw J.H."/>
            <person name="Jorgensen S.L."/>
            <person name="Zaremba-Niedzwiedzka K."/>
            <person name="Martijn J."/>
            <person name="Lind A.E."/>
            <person name="van Eijk R."/>
            <person name="Schleper C."/>
            <person name="Guy L."/>
            <person name="Ettema T.J."/>
        </authorList>
    </citation>
    <scope>NUCLEOTIDE SEQUENCE</scope>
</reference>
<evidence type="ECO:0008006" key="3">
    <source>
        <dbReference type="Google" id="ProtNLM"/>
    </source>
</evidence>
<proteinExistence type="predicted"/>
<keyword evidence="1" id="KW-1133">Transmembrane helix</keyword>
<protein>
    <recommendedName>
        <fullName evidence="3">Cytochrome b/b6 C-terminal region profile domain-containing protein</fullName>
    </recommendedName>
</protein>
<feature type="transmembrane region" description="Helical" evidence="1">
    <location>
        <begin position="12"/>
        <end position="31"/>
    </location>
</feature>
<feature type="non-terminal residue" evidence="2">
    <location>
        <position position="1"/>
    </location>
</feature>
<dbReference type="SUPFAM" id="SSF81648">
    <property type="entry name" value="a domain/subunit of cytochrome bc1 complex (Ubiquinol-cytochrome c reductase)"/>
    <property type="match status" value="1"/>
</dbReference>
<dbReference type="GO" id="GO:0016491">
    <property type="term" value="F:oxidoreductase activity"/>
    <property type="evidence" value="ECO:0007669"/>
    <property type="project" value="InterPro"/>
</dbReference>
<sequence>NTRPAWPRLFRIEAALSMVILVIILAASLWLDAPLKELANPDVPENPAKAPWYFLGLQELVSYSAFMGGIGLPTVALLGLALIPYLDREQRDVGIWFSNGQGRLVALTSLLLGAAVLIGMLAFVVNLGWFRNWWPDIPQLIIVIINPGTIWVGFVVLWSIFIINKTGSTRNGAIAMFTLFLISYLIFTYMGTELRGPNWEFYWSKSQWPIH</sequence>
<organism evidence="2">
    <name type="scientific">marine sediment metagenome</name>
    <dbReference type="NCBI Taxonomy" id="412755"/>
    <lineage>
        <taxon>unclassified sequences</taxon>
        <taxon>metagenomes</taxon>
        <taxon>ecological metagenomes</taxon>
    </lineage>
</organism>
<gene>
    <name evidence="2" type="ORF">LCGC14_2504880</name>
</gene>
<feature type="transmembrane region" description="Helical" evidence="1">
    <location>
        <begin position="60"/>
        <end position="83"/>
    </location>
</feature>